<feature type="domain" description="ABC transporter" evidence="4">
    <location>
        <begin position="295"/>
        <end position="509"/>
    </location>
</feature>
<evidence type="ECO:0000256" key="3">
    <source>
        <dbReference type="SAM" id="Coils"/>
    </source>
</evidence>
<dbReference type="PANTHER" id="PTHR42855">
    <property type="entry name" value="ABC TRANSPORTER ATP-BINDING SUBUNIT"/>
    <property type="match status" value="1"/>
</dbReference>
<protein>
    <submittedName>
        <fullName evidence="5">ABC transporter</fullName>
    </submittedName>
</protein>
<dbReference type="EMBL" id="AZRL01000003">
    <property type="protein sequence ID" value="PNR97970.1"/>
    <property type="molecule type" value="Genomic_DNA"/>
</dbReference>
<dbReference type="OrthoDB" id="9801441at2"/>
<name>A0A2K1P5A3_9BACT</name>
<dbReference type="Gene3D" id="3.40.50.300">
    <property type="entry name" value="P-loop containing nucleotide triphosphate hydrolases"/>
    <property type="match status" value="2"/>
</dbReference>
<reference evidence="5 6" key="1">
    <citation type="submission" date="2013-12" db="EMBL/GenBank/DDBJ databases">
        <title>Comparative genomics of Petrotoga isolates.</title>
        <authorList>
            <person name="Nesbo C.L."/>
            <person name="Charchuk R."/>
            <person name="Chow K."/>
        </authorList>
    </citation>
    <scope>NUCLEOTIDE SEQUENCE [LARGE SCALE GENOMIC DNA]</scope>
    <source>
        <strain evidence="5 6">DSM 13574</strain>
    </source>
</reference>
<evidence type="ECO:0000256" key="2">
    <source>
        <dbReference type="ARBA" id="ARBA00022840"/>
    </source>
</evidence>
<proteinExistence type="predicted"/>
<feature type="coiled-coil region" evidence="3">
    <location>
        <begin position="218"/>
        <end position="281"/>
    </location>
</feature>
<dbReference type="InterPro" id="IPR003593">
    <property type="entry name" value="AAA+_ATPase"/>
</dbReference>
<keyword evidence="1" id="KW-0547">Nucleotide-binding</keyword>
<evidence type="ECO:0000256" key="1">
    <source>
        <dbReference type="ARBA" id="ARBA00022741"/>
    </source>
</evidence>
<dbReference type="InterPro" id="IPR051309">
    <property type="entry name" value="ABCF_ATPase"/>
</dbReference>
<dbReference type="GO" id="GO:0016887">
    <property type="term" value="F:ATP hydrolysis activity"/>
    <property type="evidence" value="ECO:0007669"/>
    <property type="project" value="InterPro"/>
</dbReference>
<gene>
    <name evidence="5" type="ORF">X929_00955</name>
</gene>
<feature type="domain" description="ABC transporter" evidence="4">
    <location>
        <begin position="3"/>
        <end position="222"/>
    </location>
</feature>
<dbReference type="PROSITE" id="PS00211">
    <property type="entry name" value="ABC_TRANSPORTER_1"/>
    <property type="match status" value="2"/>
</dbReference>
<dbReference type="InterPro" id="IPR017871">
    <property type="entry name" value="ABC_transporter-like_CS"/>
</dbReference>
<dbReference type="InterPro" id="IPR003439">
    <property type="entry name" value="ABC_transporter-like_ATP-bd"/>
</dbReference>
<dbReference type="InterPro" id="IPR027417">
    <property type="entry name" value="P-loop_NTPase"/>
</dbReference>
<accession>A0A2K1P5A3</accession>
<dbReference type="SMART" id="SM00382">
    <property type="entry name" value="AAA"/>
    <property type="match status" value="2"/>
</dbReference>
<evidence type="ECO:0000313" key="6">
    <source>
        <dbReference type="Proteomes" id="UP000236434"/>
    </source>
</evidence>
<dbReference type="Proteomes" id="UP000236434">
    <property type="component" value="Unassembled WGS sequence"/>
</dbReference>
<evidence type="ECO:0000313" key="5">
    <source>
        <dbReference type="EMBL" id="PNR97970.1"/>
    </source>
</evidence>
<dbReference type="FunFam" id="3.40.50.300:FF:000011">
    <property type="entry name" value="Putative ABC transporter ATP-binding component"/>
    <property type="match status" value="1"/>
</dbReference>
<dbReference type="NCBIfam" id="NF000355">
    <property type="entry name" value="ribo_prot_ABC_F"/>
    <property type="match status" value="1"/>
</dbReference>
<feature type="coiled-coil region" evidence="3">
    <location>
        <begin position="565"/>
        <end position="602"/>
    </location>
</feature>
<dbReference type="PROSITE" id="PS50893">
    <property type="entry name" value="ABC_TRANSPORTER_2"/>
    <property type="match status" value="2"/>
</dbReference>
<dbReference type="InterPro" id="IPR032781">
    <property type="entry name" value="ABC_tran_Xtn"/>
</dbReference>
<evidence type="ECO:0000259" key="4">
    <source>
        <dbReference type="PROSITE" id="PS50893"/>
    </source>
</evidence>
<dbReference type="AlphaFoldDB" id="A0A2K1P5A3"/>
<dbReference type="Pfam" id="PF12848">
    <property type="entry name" value="ABC_tran_Xtn"/>
    <property type="match status" value="1"/>
</dbReference>
<dbReference type="Pfam" id="PF00005">
    <property type="entry name" value="ABC_tran"/>
    <property type="match status" value="2"/>
</dbReference>
<sequence length="606" mass="70626">MLLRLENVSHNFGEFYLFYDVDLVINQNDRIALIGKNGAGKTTLLNIISENIEPIEGRVLKKNDLTISLLKQYRLDLNKTDPTLYDFLKESVSKNNPEHIVDKNVRSLLVGLGFEEDEWDRNVSGLSGGELTRLSLGKTLSEKSDLLLLDEPTNHLDLYSIDWLINYLKNYKGAMVIVSHDRTFLKQLCNKYWEINNSKIWEFKGTYKEYIQSREIYINSMNSRKQNLQKEIERLEKMIERYRSWGTEKMVRQAVIRERKLEELKNELQEIQNIEEEKGIAIKIPQPTKTGYKVVVVKDLSFSYNKEQKLLENISFELYEGEKLAILGKNGCGKSTLLKLLISELENHKGSIEWGYNIKIGYLDQVISNLSQESDVLNETWELIKDWKDFEVRKYLGRFGFYSSEVFKKVSELSGGELTRLALAKILLEKPNVLILDEPTNHLDILTIESMEQALKEYTGAIIFVSHDQSFIENIANKFLLIDNGESKISENIQPLLEEIKNNSFKIKKEKKVNKEYEQNKKVKNRIKTLNNEILRIRAESELLFEKLDSVEAKLFEYGDDYNKVLELIEEKNKLEKELTKLQKLESKYVEELNQHTKISNNNYGG</sequence>
<feature type="coiled-coil region" evidence="3">
    <location>
        <begin position="513"/>
        <end position="540"/>
    </location>
</feature>
<dbReference type="GO" id="GO:0005524">
    <property type="term" value="F:ATP binding"/>
    <property type="evidence" value="ECO:0007669"/>
    <property type="project" value="UniProtKB-KW"/>
</dbReference>
<comment type="caution">
    <text evidence="5">The sequence shown here is derived from an EMBL/GenBank/DDBJ whole genome shotgun (WGS) entry which is preliminary data.</text>
</comment>
<keyword evidence="2" id="KW-0067">ATP-binding</keyword>
<dbReference type="CDD" id="cd03221">
    <property type="entry name" value="ABCF_EF-3"/>
    <property type="match status" value="2"/>
</dbReference>
<dbReference type="SUPFAM" id="SSF52540">
    <property type="entry name" value="P-loop containing nucleoside triphosphate hydrolases"/>
    <property type="match status" value="2"/>
</dbReference>
<keyword evidence="3" id="KW-0175">Coiled coil</keyword>
<dbReference type="PANTHER" id="PTHR42855:SF2">
    <property type="entry name" value="DRUG RESISTANCE ABC TRANSPORTER,ATP-BINDING PROTEIN"/>
    <property type="match status" value="1"/>
</dbReference>
<organism evidence="5 6">
    <name type="scientific">Petrotoga olearia DSM 13574</name>
    <dbReference type="NCBI Taxonomy" id="1122955"/>
    <lineage>
        <taxon>Bacteria</taxon>
        <taxon>Thermotogati</taxon>
        <taxon>Thermotogota</taxon>
        <taxon>Thermotogae</taxon>
        <taxon>Petrotogales</taxon>
        <taxon>Petrotogaceae</taxon>
        <taxon>Petrotoga</taxon>
    </lineage>
</organism>